<dbReference type="SUPFAM" id="SSF81296">
    <property type="entry name" value="E set domains"/>
    <property type="match status" value="1"/>
</dbReference>
<dbReference type="SUPFAM" id="SSF51445">
    <property type="entry name" value="(Trans)glycosidases"/>
    <property type="match status" value="1"/>
</dbReference>
<keyword evidence="6" id="KW-1185">Reference proteome</keyword>
<dbReference type="PANTHER" id="PTHR10357:SF210">
    <property type="entry name" value="MALTODEXTRIN GLUCOSIDASE"/>
    <property type="match status" value="1"/>
</dbReference>
<evidence type="ECO:0000259" key="4">
    <source>
        <dbReference type="SMART" id="SM00642"/>
    </source>
</evidence>
<protein>
    <submittedName>
        <fullName evidence="5">Alpha-amylase</fullName>
    </submittedName>
</protein>
<sequence length="615" mass="70323">MKKKLLLLIFISCFFTVFTYAQYAQVYPTNWWVGMKHNKIQLIVRGDHEGLSNEKVTISYPGVTITGTHKFSNSKYLAVDISIASTAKPGTVNIVFASNGSTSKVAWPLDARRKGNGTSYAQGVQSSDFIYFLMPDRFSNGDPSNDHVAGMRDQSLNRDSIYHRHGGDMQGIINHLDYIQSLGATTLWMTPVIENDMPDRTEHGYAFTDHYKIEPRFGGEKSYLQLSNELHKRGMKLVQDAVYNHVGYYHWMLQDPPDSTWLHRWPTFTPPNYKEQVFFDPHASTAEKKQMADGWFTAQMPDVNQSNPYVANFLIEHAIWCVEKFGVDAWRIDTYKYCDLDFMNNCNQALYNEYPKITMFGENWNESVANQAYFAKNIFNTKFKSNLTGDVDFEFLFRGIQPALTQEPWGVNQLYQTASLDFLYQDPTQNVVFLDNHDMSRFFSVLDENVAKQKMAIKWLLTTRGIPQIYYGTEVLMKGISNPDGWVRLDFPGGWDGDTRNAFTGAGLSDDEMVVQNLVKTLGNYRKSSSALKTGKMMQFIPGAGVYVYFRYDNNQTIMCVMNTSDAAKTIDFTKYAERTAGFTKAISITDDKTYNTTDKPQIGSNEMWVLELKK</sequence>
<dbReference type="Pfam" id="PF00128">
    <property type="entry name" value="Alpha-amylase"/>
    <property type="match status" value="1"/>
</dbReference>
<dbReference type="SMART" id="SM00642">
    <property type="entry name" value="Aamy"/>
    <property type="match status" value="1"/>
</dbReference>
<feature type="domain" description="Glycosyl hydrolase family 13 catalytic" evidence="4">
    <location>
        <begin position="132"/>
        <end position="526"/>
    </location>
</feature>
<dbReference type="GO" id="GO:0005975">
    <property type="term" value="P:carbohydrate metabolic process"/>
    <property type="evidence" value="ECO:0007669"/>
    <property type="project" value="InterPro"/>
</dbReference>
<dbReference type="EMBL" id="CP042435">
    <property type="protein sequence ID" value="QEC66558.1"/>
    <property type="molecule type" value="Genomic_DNA"/>
</dbReference>
<organism evidence="5 6">
    <name type="scientific">Panacibacter ginsenosidivorans</name>
    <dbReference type="NCBI Taxonomy" id="1813871"/>
    <lineage>
        <taxon>Bacteria</taxon>
        <taxon>Pseudomonadati</taxon>
        <taxon>Bacteroidota</taxon>
        <taxon>Chitinophagia</taxon>
        <taxon>Chitinophagales</taxon>
        <taxon>Chitinophagaceae</taxon>
        <taxon>Panacibacter</taxon>
    </lineage>
</organism>
<dbReference type="InterPro" id="IPR015171">
    <property type="entry name" value="Cyc-maltodext_N"/>
</dbReference>
<dbReference type="Pfam" id="PF09087">
    <property type="entry name" value="Cyc-maltodext_N"/>
    <property type="match status" value="1"/>
</dbReference>
<dbReference type="Gene3D" id="2.60.40.1180">
    <property type="entry name" value="Golgi alpha-mannosidase II"/>
    <property type="match status" value="1"/>
</dbReference>
<keyword evidence="1" id="KW-0378">Hydrolase</keyword>
<dbReference type="OrthoDB" id="9806009at2"/>
<dbReference type="InterPro" id="IPR006047">
    <property type="entry name" value="GH13_cat_dom"/>
</dbReference>
<dbReference type="PANTHER" id="PTHR10357">
    <property type="entry name" value="ALPHA-AMYLASE FAMILY MEMBER"/>
    <property type="match status" value="1"/>
</dbReference>
<dbReference type="SUPFAM" id="SSF51011">
    <property type="entry name" value="Glycosyl hydrolase domain"/>
    <property type="match status" value="1"/>
</dbReference>
<gene>
    <name evidence="5" type="ORF">FRZ67_04320</name>
</gene>
<evidence type="ECO:0000313" key="6">
    <source>
        <dbReference type="Proteomes" id="UP000321533"/>
    </source>
</evidence>
<dbReference type="Proteomes" id="UP000321533">
    <property type="component" value="Chromosome"/>
</dbReference>
<dbReference type="InterPro" id="IPR019492">
    <property type="entry name" value="Cyclo-malto-dextrinase_C"/>
</dbReference>
<accession>A0A5B8V856</accession>
<dbReference type="InterPro" id="IPR017853">
    <property type="entry name" value="GH"/>
</dbReference>
<reference evidence="5 6" key="1">
    <citation type="journal article" date="2016" name="Int. J. Syst. Evol. Microbiol.">
        <title>Panacibacter ginsenosidivorans gen. nov., sp. nov., with ginsenoside converting activity isolated from soil of a ginseng field.</title>
        <authorList>
            <person name="Siddiqi M.Z."/>
            <person name="Muhammad Shafi S."/>
            <person name="Choi K.D."/>
            <person name="Im W.T."/>
        </authorList>
    </citation>
    <scope>NUCLEOTIDE SEQUENCE [LARGE SCALE GENOMIC DNA]</scope>
    <source>
        <strain evidence="5 6">Gsoil1550</strain>
    </source>
</reference>
<name>A0A5B8V856_9BACT</name>
<dbReference type="RefSeq" id="WP_147188358.1">
    <property type="nucleotide sequence ID" value="NZ_CP042435.1"/>
</dbReference>
<evidence type="ECO:0000256" key="1">
    <source>
        <dbReference type="ARBA" id="ARBA00022801"/>
    </source>
</evidence>
<feature type="signal peptide" evidence="3">
    <location>
        <begin position="1"/>
        <end position="23"/>
    </location>
</feature>
<evidence type="ECO:0000256" key="2">
    <source>
        <dbReference type="ARBA" id="ARBA00023295"/>
    </source>
</evidence>
<keyword evidence="3" id="KW-0732">Signal</keyword>
<dbReference type="Pfam" id="PF10438">
    <property type="entry name" value="Cyc-maltodext_C"/>
    <property type="match status" value="1"/>
</dbReference>
<dbReference type="InterPro" id="IPR013780">
    <property type="entry name" value="Glyco_hydro_b"/>
</dbReference>
<evidence type="ECO:0000313" key="5">
    <source>
        <dbReference type="EMBL" id="QEC66558.1"/>
    </source>
</evidence>
<proteinExistence type="predicted"/>
<evidence type="ECO:0000256" key="3">
    <source>
        <dbReference type="SAM" id="SignalP"/>
    </source>
</evidence>
<dbReference type="InterPro" id="IPR014756">
    <property type="entry name" value="Ig_E-set"/>
</dbReference>
<dbReference type="AlphaFoldDB" id="A0A5B8V856"/>
<dbReference type="KEGG" id="pgin:FRZ67_04320"/>
<dbReference type="Gene3D" id="3.20.20.80">
    <property type="entry name" value="Glycosidases"/>
    <property type="match status" value="1"/>
</dbReference>
<feature type="chain" id="PRO_5022986111" evidence="3">
    <location>
        <begin position="24"/>
        <end position="615"/>
    </location>
</feature>
<keyword evidence="2" id="KW-0326">Glycosidase</keyword>
<dbReference type="Gene3D" id="2.60.40.10">
    <property type="entry name" value="Immunoglobulins"/>
    <property type="match status" value="1"/>
</dbReference>
<dbReference type="GO" id="GO:0016798">
    <property type="term" value="F:hydrolase activity, acting on glycosyl bonds"/>
    <property type="evidence" value="ECO:0007669"/>
    <property type="project" value="UniProtKB-KW"/>
</dbReference>
<dbReference type="InterPro" id="IPR013783">
    <property type="entry name" value="Ig-like_fold"/>
</dbReference>